<reference evidence="2 3" key="1">
    <citation type="submission" date="2016-10" db="EMBL/GenBank/DDBJ databases">
        <authorList>
            <person name="de Groot N.N."/>
        </authorList>
    </citation>
    <scope>NUCLEOTIDE SEQUENCE [LARGE SCALE GENOMIC DNA]</scope>
    <source>
        <strain evidence="2">MBHS1</strain>
    </source>
</reference>
<dbReference type="EMBL" id="FMSV02000556">
    <property type="protein sequence ID" value="SEH08773.1"/>
    <property type="molecule type" value="Genomic_DNA"/>
</dbReference>
<evidence type="ECO:0000313" key="2">
    <source>
        <dbReference type="EMBL" id="SEH08773.1"/>
    </source>
</evidence>
<sequence length="145" mass="15621">MSDRRNFIKAGLATIGAATVGVVIAPKSLSAAEAPAAPAAKPPFSGIIYSKENPGQWSEKVKGHAPQVKVEGDKVSIITNHSMSEKHYIVRHTLVTDGGDVVGEKTFYPSDEAAKSEFELPEGVTKLYATSFCNKHDMWVTEFTV</sequence>
<dbReference type="PROSITE" id="PS51318">
    <property type="entry name" value="TAT"/>
    <property type="match status" value="1"/>
</dbReference>
<protein>
    <submittedName>
        <fullName evidence="2">Desulfoferrodoxin</fullName>
    </submittedName>
</protein>
<dbReference type="Proteomes" id="UP000236724">
    <property type="component" value="Unassembled WGS sequence"/>
</dbReference>
<organism evidence="2 3">
    <name type="scientific">Candidatus Venteria ishoeyi</name>
    <dbReference type="NCBI Taxonomy" id="1899563"/>
    <lineage>
        <taxon>Bacteria</taxon>
        <taxon>Pseudomonadati</taxon>
        <taxon>Pseudomonadota</taxon>
        <taxon>Gammaproteobacteria</taxon>
        <taxon>Thiotrichales</taxon>
        <taxon>Thiotrichaceae</taxon>
        <taxon>Venteria</taxon>
    </lineage>
</organism>
<dbReference type="InterPro" id="IPR036073">
    <property type="entry name" value="Desulfoferrodoxin_Fe-bd_dom_sf"/>
</dbReference>
<dbReference type="InterPro" id="IPR002742">
    <property type="entry name" value="Desulfoferrodoxin_Fe-bd_dom"/>
</dbReference>
<dbReference type="GO" id="GO:0005506">
    <property type="term" value="F:iron ion binding"/>
    <property type="evidence" value="ECO:0007669"/>
    <property type="project" value="InterPro"/>
</dbReference>
<name>A0A1H6FGJ2_9GAMM</name>
<dbReference type="GO" id="GO:0016491">
    <property type="term" value="F:oxidoreductase activity"/>
    <property type="evidence" value="ECO:0007669"/>
    <property type="project" value="InterPro"/>
</dbReference>
<proteinExistence type="predicted"/>
<dbReference type="AlphaFoldDB" id="A0A1H6FGJ2"/>
<evidence type="ECO:0000313" key="3">
    <source>
        <dbReference type="Proteomes" id="UP000236724"/>
    </source>
</evidence>
<gene>
    <name evidence="2" type="ORF">MBHS_04666</name>
</gene>
<dbReference type="SUPFAM" id="SSF49367">
    <property type="entry name" value="Superoxide reductase-like"/>
    <property type="match status" value="1"/>
</dbReference>
<keyword evidence="3" id="KW-1185">Reference proteome</keyword>
<dbReference type="RefSeq" id="WP_177428677.1">
    <property type="nucleotide sequence ID" value="NZ_FMSV02000556.1"/>
</dbReference>
<feature type="domain" description="Desulfoferrodoxin ferrous iron-binding" evidence="1">
    <location>
        <begin position="64"/>
        <end position="141"/>
    </location>
</feature>
<evidence type="ECO:0000259" key="1">
    <source>
        <dbReference type="Pfam" id="PF01880"/>
    </source>
</evidence>
<dbReference type="Pfam" id="PF01880">
    <property type="entry name" value="Desulfoferrodox"/>
    <property type="match status" value="1"/>
</dbReference>
<accession>A0A1H6FGJ2</accession>
<dbReference type="InterPro" id="IPR006311">
    <property type="entry name" value="TAT_signal"/>
</dbReference>
<dbReference type="Gene3D" id="2.60.40.730">
    <property type="entry name" value="SOR catalytic domain"/>
    <property type="match status" value="1"/>
</dbReference>